<keyword evidence="1" id="KW-0472">Membrane</keyword>
<evidence type="ECO:0000313" key="2">
    <source>
        <dbReference type="EMBL" id="ELP68743.1"/>
    </source>
</evidence>
<comment type="caution">
    <text evidence="2">The sequence shown here is derived from an EMBL/GenBank/DDBJ whole genome shotgun (WGS) entry which is preliminary data.</text>
</comment>
<dbReference type="PATRIC" id="fig|698760.3.peg.2537"/>
<reference evidence="2 3" key="1">
    <citation type="journal article" date="2011" name="Plasmid">
        <title>Streptomyces turgidiscabies Car8 contains a modular pathogenicity island that shares virulence genes with other actinobacterial plant pathogens.</title>
        <authorList>
            <person name="Huguet-Tapia J.C."/>
            <person name="Badger J.H."/>
            <person name="Loria R."/>
            <person name="Pettis G.S."/>
        </authorList>
    </citation>
    <scope>NUCLEOTIDE SEQUENCE [LARGE SCALE GENOMIC DNA]</scope>
    <source>
        <strain evidence="2 3">Car8</strain>
    </source>
</reference>
<protein>
    <submittedName>
        <fullName evidence="2">Uncharacterized protein</fullName>
    </submittedName>
</protein>
<keyword evidence="1" id="KW-1133">Transmembrane helix</keyword>
<organism evidence="2 3">
    <name type="scientific">Streptomyces turgidiscabies (strain Car8)</name>
    <dbReference type="NCBI Taxonomy" id="698760"/>
    <lineage>
        <taxon>Bacteria</taxon>
        <taxon>Bacillati</taxon>
        <taxon>Actinomycetota</taxon>
        <taxon>Actinomycetes</taxon>
        <taxon>Kitasatosporales</taxon>
        <taxon>Streptomycetaceae</taxon>
        <taxon>Streptomyces</taxon>
    </lineage>
</organism>
<keyword evidence="3" id="KW-1185">Reference proteome</keyword>
<keyword evidence="1" id="KW-0812">Transmembrane</keyword>
<feature type="transmembrane region" description="Helical" evidence="1">
    <location>
        <begin position="24"/>
        <end position="42"/>
    </location>
</feature>
<proteinExistence type="predicted"/>
<feature type="transmembrane region" description="Helical" evidence="1">
    <location>
        <begin position="62"/>
        <end position="84"/>
    </location>
</feature>
<evidence type="ECO:0000256" key="1">
    <source>
        <dbReference type="SAM" id="Phobius"/>
    </source>
</evidence>
<sequence>MHRAEGTPTPADASLPDMGQRAQATAGCLTVALGVGAGLTVWTVRAQGRVRRFEQEPVWSVFYAELPLLFLAGTATGLVAWAVARGLGARFRARRSGPQAP</sequence>
<dbReference type="Proteomes" id="UP000010931">
    <property type="component" value="Unassembled WGS sequence"/>
</dbReference>
<dbReference type="AlphaFoldDB" id="L7FB04"/>
<dbReference type="EMBL" id="AEJB01000203">
    <property type="protein sequence ID" value="ELP68743.1"/>
    <property type="molecule type" value="Genomic_DNA"/>
</dbReference>
<gene>
    <name evidence="2" type="ORF">STRTUCAR8_05158</name>
</gene>
<accession>L7FB04</accession>
<evidence type="ECO:0000313" key="3">
    <source>
        <dbReference type="Proteomes" id="UP000010931"/>
    </source>
</evidence>
<dbReference type="STRING" id="85558.T45_00914"/>
<name>L7FB04_STRT8</name>